<evidence type="ECO:0000259" key="2">
    <source>
        <dbReference type="Pfam" id="PF07833"/>
    </source>
</evidence>
<keyword evidence="4" id="KW-1185">Reference proteome</keyword>
<dbReference type="SUPFAM" id="SSF55383">
    <property type="entry name" value="Copper amine oxidase, domain N"/>
    <property type="match status" value="1"/>
</dbReference>
<name>A0A7W9SL65_ARMRO</name>
<reference evidence="3 4" key="1">
    <citation type="submission" date="2020-08" db="EMBL/GenBank/DDBJ databases">
        <title>Genomic Encyclopedia of Type Strains, Phase IV (KMG-IV): sequencing the most valuable type-strain genomes for metagenomic binning, comparative biology and taxonomic classification.</title>
        <authorList>
            <person name="Goeker M."/>
        </authorList>
    </citation>
    <scope>NUCLEOTIDE SEQUENCE [LARGE SCALE GENOMIC DNA]</scope>
    <source>
        <strain evidence="3 4">DSM 23562</strain>
    </source>
</reference>
<evidence type="ECO:0000313" key="4">
    <source>
        <dbReference type="Proteomes" id="UP000520814"/>
    </source>
</evidence>
<dbReference type="Gene3D" id="2.60.40.10">
    <property type="entry name" value="Immunoglobulins"/>
    <property type="match status" value="2"/>
</dbReference>
<sequence length="521" mass="54324">MAIRRLGGVAALGVPTALSLLMAAQTPVLAQSSATRGSAADLRVLTPLNGEIIGAGSFKLDFSFKSRSASPITRVELYVDGVQWAGRNLDTPSLGNVLTFDVDGSTLTEGAHTFQVKVTNKAGMTTTTDVQVIAQSKTSAPASTETAATPATATGAPQMTFRALPSKRVMGTVEVGLDVKTAPGQNPYVSFYVDKQFKVLKNYPPYSFLFDTTTVSNGKHIIEATGYLESSNAATTQRMEVMVDNLGGNTERATEIKDLNSKPAATKTAEPQLATVPGALAAAVRVASGLKPITPSLPGITGTRSVEPKVTTKVAVAPASRNHSSVVREAGAAQPVALGLHAPQVAATTVAGRPNPTAPGAFAGIAAQAVKTSSLMVPHRSVKATPRASAAKPVLSSALPNEFGKKLMVAFDGSAINFDVEPRIEAGIPLAPFRQIFEHTGGQVMWAPDAKTVRALNADREVVIKVGNPTATVNGQSVNMERTSFIDRGRTIVPLSFVGKALDVDVDFDPATGKLTITSKK</sequence>
<accession>A0A7W9SL65</accession>
<feature type="signal peptide" evidence="1">
    <location>
        <begin position="1"/>
        <end position="30"/>
    </location>
</feature>
<proteinExistence type="predicted"/>
<dbReference type="AlphaFoldDB" id="A0A7W9SL65"/>
<dbReference type="InterPro" id="IPR013783">
    <property type="entry name" value="Ig-like_fold"/>
</dbReference>
<dbReference type="Gene3D" id="3.30.457.10">
    <property type="entry name" value="Copper amine oxidase-like, N-terminal domain"/>
    <property type="match status" value="1"/>
</dbReference>
<comment type="caution">
    <text evidence="3">The sequence shown here is derived from an EMBL/GenBank/DDBJ whole genome shotgun (WGS) entry which is preliminary data.</text>
</comment>
<dbReference type="RefSeq" id="WP_184192307.1">
    <property type="nucleotide sequence ID" value="NZ_JACHGW010000001.1"/>
</dbReference>
<dbReference type="EMBL" id="JACHGW010000001">
    <property type="protein sequence ID" value="MBB6048672.1"/>
    <property type="molecule type" value="Genomic_DNA"/>
</dbReference>
<dbReference type="Pfam" id="PF07833">
    <property type="entry name" value="Cu_amine_oxidN1"/>
    <property type="match status" value="1"/>
</dbReference>
<feature type="domain" description="Copper amine oxidase-like N-terminal" evidence="2">
    <location>
        <begin position="411"/>
        <end position="517"/>
    </location>
</feature>
<dbReference type="InterPro" id="IPR036582">
    <property type="entry name" value="Mao_N_sf"/>
</dbReference>
<protein>
    <recommendedName>
        <fullName evidence="2">Copper amine oxidase-like N-terminal domain-containing protein</fullName>
    </recommendedName>
</protein>
<evidence type="ECO:0000313" key="3">
    <source>
        <dbReference type="EMBL" id="MBB6048672.1"/>
    </source>
</evidence>
<organism evidence="3 4">
    <name type="scientific">Armatimonas rosea</name>
    <dbReference type="NCBI Taxonomy" id="685828"/>
    <lineage>
        <taxon>Bacteria</taxon>
        <taxon>Bacillati</taxon>
        <taxon>Armatimonadota</taxon>
        <taxon>Armatimonadia</taxon>
        <taxon>Armatimonadales</taxon>
        <taxon>Armatimonadaceae</taxon>
        <taxon>Armatimonas</taxon>
    </lineage>
</organism>
<dbReference type="InterPro" id="IPR012854">
    <property type="entry name" value="Cu_amine_oxidase-like_N"/>
</dbReference>
<keyword evidence="1" id="KW-0732">Signal</keyword>
<dbReference type="Proteomes" id="UP000520814">
    <property type="component" value="Unassembled WGS sequence"/>
</dbReference>
<gene>
    <name evidence="3" type="ORF">HNQ39_000434</name>
</gene>
<feature type="chain" id="PRO_5031295265" description="Copper amine oxidase-like N-terminal domain-containing protein" evidence="1">
    <location>
        <begin position="31"/>
        <end position="521"/>
    </location>
</feature>
<evidence type="ECO:0000256" key="1">
    <source>
        <dbReference type="SAM" id="SignalP"/>
    </source>
</evidence>